<dbReference type="OrthoDB" id="8913787at2"/>
<evidence type="ECO:0000313" key="1">
    <source>
        <dbReference type="EMBL" id="PEH89403.1"/>
    </source>
</evidence>
<protein>
    <submittedName>
        <fullName evidence="1">Uncharacterized protein</fullName>
    </submittedName>
</protein>
<dbReference type="GeneID" id="80801543"/>
<gene>
    <name evidence="1" type="ORF">CRM82_13045</name>
</gene>
<organism evidence="1 2">
    <name type="scientific">Comamonas terrigena</name>
    <dbReference type="NCBI Taxonomy" id="32013"/>
    <lineage>
        <taxon>Bacteria</taxon>
        <taxon>Pseudomonadati</taxon>
        <taxon>Pseudomonadota</taxon>
        <taxon>Betaproteobacteria</taxon>
        <taxon>Burkholderiales</taxon>
        <taxon>Comamonadaceae</taxon>
        <taxon>Comamonas</taxon>
    </lineage>
</organism>
<proteinExistence type="predicted"/>
<comment type="caution">
    <text evidence="1">The sequence shown here is derived from an EMBL/GenBank/DDBJ whole genome shotgun (WGS) entry which is preliminary data.</text>
</comment>
<keyword evidence="2" id="KW-1185">Reference proteome</keyword>
<reference evidence="2" key="1">
    <citation type="submission" date="2017-09" db="EMBL/GenBank/DDBJ databases">
        <title>FDA dAtabase for Regulatory Grade micrObial Sequences (FDA-ARGOS): Supporting development and validation of Infectious Disease Dx tests.</title>
        <authorList>
            <person name="Minogue T."/>
            <person name="Wolcott M."/>
            <person name="Wasieloski L."/>
            <person name="Aguilar W."/>
            <person name="Moore D."/>
            <person name="Tallon L."/>
            <person name="Sadzewicz L."/>
            <person name="Ott S."/>
            <person name="Zhao X."/>
            <person name="Nagaraj S."/>
            <person name="Vavikolanu K."/>
            <person name="Aluvathingal J."/>
            <person name="Nadendla S."/>
            <person name="Sichtig H."/>
        </authorList>
    </citation>
    <scope>NUCLEOTIDE SEQUENCE [LARGE SCALE GENOMIC DNA]</scope>
    <source>
        <strain evidence="2">FDAARGOS_394</strain>
    </source>
</reference>
<dbReference type="AlphaFoldDB" id="A0A2A7UVW1"/>
<dbReference type="RefSeq" id="WP_066534228.1">
    <property type="nucleotide sequence ID" value="NZ_DALZQJ010000001.1"/>
</dbReference>
<name>A0A2A7UVW1_COMTR</name>
<accession>A0A2A7UVW1</accession>
<dbReference type="Proteomes" id="UP000220246">
    <property type="component" value="Unassembled WGS sequence"/>
</dbReference>
<evidence type="ECO:0000313" key="2">
    <source>
        <dbReference type="Proteomes" id="UP000220246"/>
    </source>
</evidence>
<sequence>MTDIHRKPRKPGSGRKAIYDAPMGRVNLPMTAVQRAKLMRLGGAAWVRQQIDVSPEPPRQEAAG</sequence>
<dbReference type="EMBL" id="PDEA01000001">
    <property type="protein sequence ID" value="PEH89403.1"/>
    <property type="molecule type" value="Genomic_DNA"/>
</dbReference>